<dbReference type="AlphaFoldDB" id="A0A8S1NIT5"/>
<feature type="region of interest" description="Disordered" evidence="1">
    <location>
        <begin position="1"/>
        <end position="29"/>
    </location>
</feature>
<sequence length="269" mass="32193">MHQKFSHVLVNYKDNRNTKSEKRLRGRDSPYKIYQNLTDNNSNQSKEFNRPQNNQIRSNHSLQRSIDIHDLNRSQNTRHSFYRIKTENDGPIEINQRNQIKPTSLYLNQIEIQRNSLNTSNKTPTSKANRFRLIKLNQGREIQNSRNLQFFQLQINEQLSIQPNNRRQISPQINYDNDNFNKISLINQYQKKKNEERSNSSSDQLKKSIFQQIQDFNQTKLDQIHLAKQEDYMKFSFGFQYNQLRSTKKFPKDVFYNNVSKAKKILSTQ</sequence>
<gene>
    <name evidence="2" type="ORF">PSON_ATCC_30995.1.T0550260</name>
</gene>
<evidence type="ECO:0000313" key="3">
    <source>
        <dbReference type="Proteomes" id="UP000692954"/>
    </source>
</evidence>
<keyword evidence="3" id="KW-1185">Reference proteome</keyword>
<accession>A0A8S1NIT5</accession>
<protein>
    <submittedName>
        <fullName evidence="2">Uncharacterized protein</fullName>
    </submittedName>
</protein>
<comment type="caution">
    <text evidence="2">The sequence shown here is derived from an EMBL/GenBank/DDBJ whole genome shotgun (WGS) entry which is preliminary data.</text>
</comment>
<evidence type="ECO:0000313" key="2">
    <source>
        <dbReference type="EMBL" id="CAD8090326.1"/>
    </source>
</evidence>
<feature type="compositionally biased region" description="Basic and acidic residues" evidence="1">
    <location>
        <begin position="13"/>
        <end position="29"/>
    </location>
</feature>
<dbReference type="EMBL" id="CAJJDN010000055">
    <property type="protein sequence ID" value="CAD8090326.1"/>
    <property type="molecule type" value="Genomic_DNA"/>
</dbReference>
<reference evidence="2" key="1">
    <citation type="submission" date="2021-01" db="EMBL/GenBank/DDBJ databases">
        <authorList>
            <consortium name="Genoscope - CEA"/>
            <person name="William W."/>
        </authorList>
    </citation>
    <scope>NUCLEOTIDE SEQUENCE</scope>
</reference>
<name>A0A8S1NIT5_9CILI</name>
<proteinExistence type="predicted"/>
<organism evidence="2 3">
    <name type="scientific">Paramecium sonneborni</name>
    <dbReference type="NCBI Taxonomy" id="65129"/>
    <lineage>
        <taxon>Eukaryota</taxon>
        <taxon>Sar</taxon>
        <taxon>Alveolata</taxon>
        <taxon>Ciliophora</taxon>
        <taxon>Intramacronucleata</taxon>
        <taxon>Oligohymenophorea</taxon>
        <taxon>Peniculida</taxon>
        <taxon>Parameciidae</taxon>
        <taxon>Paramecium</taxon>
    </lineage>
</organism>
<dbReference type="OrthoDB" id="291624at2759"/>
<evidence type="ECO:0000256" key="1">
    <source>
        <dbReference type="SAM" id="MobiDB-lite"/>
    </source>
</evidence>
<dbReference type="Proteomes" id="UP000692954">
    <property type="component" value="Unassembled WGS sequence"/>
</dbReference>